<keyword evidence="4" id="KW-1185">Reference proteome</keyword>
<feature type="compositionally biased region" description="Polar residues" evidence="2">
    <location>
        <begin position="325"/>
        <end position="338"/>
    </location>
</feature>
<evidence type="ECO:0000256" key="1">
    <source>
        <dbReference type="SAM" id="Coils"/>
    </source>
</evidence>
<feature type="region of interest" description="Disordered" evidence="2">
    <location>
        <begin position="663"/>
        <end position="685"/>
    </location>
</feature>
<protein>
    <submittedName>
        <fullName evidence="3">Uncharacterized protein</fullName>
    </submittedName>
</protein>
<keyword evidence="1" id="KW-0175">Coiled coil</keyword>
<reference evidence="3 4" key="1">
    <citation type="submission" date="2024-04" db="EMBL/GenBank/DDBJ databases">
        <title>Tritrichomonas musculus Genome.</title>
        <authorList>
            <person name="Alves-Ferreira E."/>
            <person name="Grigg M."/>
            <person name="Lorenzi H."/>
            <person name="Galac M."/>
        </authorList>
    </citation>
    <scope>NUCLEOTIDE SEQUENCE [LARGE SCALE GENOMIC DNA]</scope>
    <source>
        <strain evidence="3 4">EAF2021</strain>
    </source>
</reference>
<evidence type="ECO:0000313" key="3">
    <source>
        <dbReference type="EMBL" id="KAK8899389.1"/>
    </source>
</evidence>
<feature type="coiled-coil region" evidence="1">
    <location>
        <begin position="547"/>
        <end position="588"/>
    </location>
</feature>
<feature type="compositionally biased region" description="Basic and acidic residues" evidence="2">
    <location>
        <begin position="466"/>
        <end position="480"/>
    </location>
</feature>
<organism evidence="3 4">
    <name type="scientific">Tritrichomonas musculus</name>
    <dbReference type="NCBI Taxonomy" id="1915356"/>
    <lineage>
        <taxon>Eukaryota</taxon>
        <taxon>Metamonada</taxon>
        <taxon>Parabasalia</taxon>
        <taxon>Tritrichomonadida</taxon>
        <taxon>Tritrichomonadidae</taxon>
        <taxon>Tritrichomonas</taxon>
    </lineage>
</organism>
<feature type="compositionally biased region" description="Basic and acidic residues" evidence="2">
    <location>
        <begin position="749"/>
        <end position="761"/>
    </location>
</feature>
<accession>A0ABR2L7U1</accession>
<feature type="region of interest" description="Disordered" evidence="2">
    <location>
        <begin position="461"/>
        <end position="480"/>
    </location>
</feature>
<feature type="compositionally biased region" description="Basic and acidic residues" evidence="2">
    <location>
        <begin position="339"/>
        <end position="351"/>
    </location>
</feature>
<sequence>MNLHSSVSITNIEQGLYKSIKKLRNDKTPLHLREDLYLSALKHARDFIQKKQPNLKNGFDERREYFKDAKRYTEISFITKPCQSDPIKVISSILENRYLSQIQSHINSIGPVAIKLKSNKYVVVIFAGFFPPEVSIRKFLSYFPNIRTMDQPATNFDHLIRLINKFRRMIKYNDFEALSTQPKNDSCKQVEFNTSSYASKRSAELFCWLFTDSKFIDLITEMWSDFSYSKEKDDLGHKLALHFYRNDEEYVYEVHLEIPKDNESDLKSNAVLERNIDLNKFIEDNNEMKDDKADDILNIIKEINEPDESKDIIESPINELKDNDSQLQNPTNEDVSLDNSKKNEFLDKNKDIINQPPESDNVIDQQAEPNDEKELLNDINNQQETTSLNDKEDNNLHVYEETPYLKSNETVPLDDSRENEFLGVVRDIPNQIQEEYIKEPTLEDNKENDLLNEINDVVNQLQQPTNEEKSLENNKENEELNEIKDTVNQLPQEANENTLLNDKKEEILNEIDDALNKLQQPIQEDTPLNDNKENELLNEINDAIQQLQQPTNENTSLENQKEELFNEIKDVANQLPQEDNENAQANNNNDNGLTEKQKSSLMDLLNDVDNISNSLSNESFENIKDEIISQDIDQDKLPRGSQNDLLNAENDVVEDVDQNPPRAVLIDDADNDNSSSTIFIRPSDEDFTQLDESSHVIKDVSFSSDDENNLDDSYLNENSSLHSSVARIASDVLFVPEEEKVLSSTSNDEANKEAELKEKKGSQKIIRKSHKASPTLKGQRLTKTKLDTLKKKAPIKKVPADVNSPSHD</sequence>
<feature type="region of interest" description="Disordered" evidence="2">
    <location>
        <begin position="742"/>
        <end position="808"/>
    </location>
</feature>
<evidence type="ECO:0000313" key="4">
    <source>
        <dbReference type="Proteomes" id="UP001470230"/>
    </source>
</evidence>
<dbReference type="Proteomes" id="UP001470230">
    <property type="component" value="Unassembled WGS sequence"/>
</dbReference>
<dbReference type="EMBL" id="JAPFFF010000001">
    <property type="protein sequence ID" value="KAK8899389.1"/>
    <property type="molecule type" value="Genomic_DNA"/>
</dbReference>
<feature type="region of interest" description="Disordered" evidence="2">
    <location>
        <begin position="319"/>
        <end position="364"/>
    </location>
</feature>
<comment type="caution">
    <text evidence="3">The sequence shown here is derived from an EMBL/GenBank/DDBJ whole genome shotgun (WGS) entry which is preliminary data.</text>
</comment>
<proteinExistence type="predicted"/>
<gene>
    <name evidence="3" type="ORF">M9Y10_001705</name>
</gene>
<evidence type="ECO:0000256" key="2">
    <source>
        <dbReference type="SAM" id="MobiDB-lite"/>
    </source>
</evidence>
<name>A0ABR2L7U1_9EUKA</name>